<dbReference type="GO" id="GO:0000976">
    <property type="term" value="F:transcription cis-regulatory region binding"/>
    <property type="evidence" value="ECO:0007669"/>
    <property type="project" value="TreeGrafter"/>
</dbReference>
<dbReference type="GO" id="GO:0005634">
    <property type="term" value="C:nucleus"/>
    <property type="evidence" value="ECO:0007669"/>
    <property type="project" value="TreeGrafter"/>
</dbReference>
<evidence type="ECO:0000259" key="2">
    <source>
        <dbReference type="PROSITE" id="PS50157"/>
    </source>
</evidence>
<keyword evidence="1" id="KW-0862">Zinc</keyword>
<sequence>MARVVECRAKSSPSGTGGLKLFGFSVPDKDAASGDVGGGGRKYECQYCCREFSNSQALGGHQNAHKKERRQLRRRVLLHCPPLAARNQLAICPRSASLAAANWVVGYSPTPYYNCTEAAVYGGGLAPAAGWCSDESRTIDGGAVVVEGGAEDVIGLDLRLRLAPAGF</sequence>
<dbReference type="PROSITE" id="PS00028">
    <property type="entry name" value="ZINC_FINGER_C2H2_1"/>
    <property type="match status" value="1"/>
</dbReference>
<keyword evidence="4" id="KW-1185">Reference proteome</keyword>
<dbReference type="PROSITE" id="PS50157">
    <property type="entry name" value="ZINC_FINGER_C2H2_2"/>
    <property type="match status" value="1"/>
</dbReference>
<evidence type="ECO:0000256" key="1">
    <source>
        <dbReference type="PROSITE-ProRule" id="PRU00042"/>
    </source>
</evidence>
<gene>
    <name evidence="3" type="ORF">ZIOFF_057290</name>
</gene>
<evidence type="ECO:0000313" key="4">
    <source>
        <dbReference type="Proteomes" id="UP000734854"/>
    </source>
</evidence>
<reference evidence="3 4" key="1">
    <citation type="submission" date="2020-08" db="EMBL/GenBank/DDBJ databases">
        <title>Plant Genome Project.</title>
        <authorList>
            <person name="Zhang R.-G."/>
        </authorList>
    </citation>
    <scope>NUCLEOTIDE SEQUENCE [LARGE SCALE GENOMIC DNA]</scope>
    <source>
        <tissue evidence="3">Rhizome</tissue>
    </source>
</reference>
<name>A0A8J5KA70_ZINOF</name>
<dbReference type="PANTHER" id="PTHR46353">
    <property type="entry name" value="ZINC FINGER PROTEIN 5"/>
    <property type="match status" value="1"/>
</dbReference>
<dbReference type="GO" id="GO:0003700">
    <property type="term" value="F:DNA-binding transcription factor activity"/>
    <property type="evidence" value="ECO:0007669"/>
    <property type="project" value="TreeGrafter"/>
</dbReference>
<keyword evidence="1" id="KW-0479">Metal-binding</keyword>
<protein>
    <recommendedName>
        <fullName evidence="2">C2H2-type domain-containing protein</fullName>
    </recommendedName>
</protein>
<dbReference type="PANTHER" id="PTHR46353:SF9">
    <property type="entry name" value="ZINC FINGER PROTEIN GIS3"/>
    <property type="match status" value="1"/>
</dbReference>
<dbReference type="InterPro" id="IPR013087">
    <property type="entry name" value="Znf_C2H2_type"/>
</dbReference>
<dbReference type="GO" id="GO:0010090">
    <property type="term" value="P:trichome morphogenesis"/>
    <property type="evidence" value="ECO:0007669"/>
    <property type="project" value="InterPro"/>
</dbReference>
<keyword evidence="1" id="KW-0863">Zinc-finger</keyword>
<organism evidence="3 4">
    <name type="scientific">Zingiber officinale</name>
    <name type="common">Ginger</name>
    <name type="synonym">Amomum zingiber</name>
    <dbReference type="NCBI Taxonomy" id="94328"/>
    <lineage>
        <taxon>Eukaryota</taxon>
        <taxon>Viridiplantae</taxon>
        <taxon>Streptophyta</taxon>
        <taxon>Embryophyta</taxon>
        <taxon>Tracheophyta</taxon>
        <taxon>Spermatophyta</taxon>
        <taxon>Magnoliopsida</taxon>
        <taxon>Liliopsida</taxon>
        <taxon>Zingiberales</taxon>
        <taxon>Zingiberaceae</taxon>
        <taxon>Zingiber</taxon>
    </lineage>
</organism>
<dbReference type="GO" id="GO:0008270">
    <property type="term" value="F:zinc ion binding"/>
    <property type="evidence" value="ECO:0007669"/>
    <property type="project" value="UniProtKB-KW"/>
</dbReference>
<accession>A0A8J5KA70</accession>
<dbReference type="Proteomes" id="UP000734854">
    <property type="component" value="Unassembled WGS sequence"/>
</dbReference>
<dbReference type="InterPro" id="IPR044299">
    <property type="entry name" value="GIS3/ZFP5/ZFP6"/>
</dbReference>
<dbReference type="AlphaFoldDB" id="A0A8J5KA70"/>
<dbReference type="OrthoDB" id="772256at2759"/>
<dbReference type="GO" id="GO:0009740">
    <property type="term" value="P:gibberellic acid mediated signaling pathway"/>
    <property type="evidence" value="ECO:0007669"/>
    <property type="project" value="TreeGrafter"/>
</dbReference>
<evidence type="ECO:0000313" key="3">
    <source>
        <dbReference type="EMBL" id="KAG6480705.1"/>
    </source>
</evidence>
<dbReference type="GO" id="GO:0009736">
    <property type="term" value="P:cytokinin-activated signaling pathway"/>
    <property type="evidence" value="ECO:0007669"/>
    <property type="project" value="TreeGrafter"/>
</dbReference>
<comment type="caution">
    <text evidence="3">The sequence shown here is derived from an EMBL/GenBank/DDBJ whole genome shotgun (WGS) entry which is preliminary data.</text>
</comment>
<feature type="domain" description="C2H2-type" evidence="2">
    <location>
        <begin position="43"/>
        <end position="70"/>
    </location>
</feature>
<proteinExistence type="predicted"/>
<dbReference type="EMBL" id="JACMSC010000016">
    <property type="protein sequence ID" value="KAG6480705.1"/>
    <property type="molecule type" value="Genomic_DNA"/>
</dbReference>